<dbReference type="Proteomes" id="UP000800094">
    <property type="component" value="Unassembled WGS sequence"/>
</dbReference>
<keyword evidence="2" id="KW-1185">Reference proteome</keyword>
<gene>
    <name evidence="1" type="ORF">BU26DRAFT_502603</name>
</gene>
<evidence type="ECO:0000313" key="2">
    <source>
        <dbReference type="Proteomes" id="UP000800094"/>
    </source>
</evidence>
<accession>A0A6A6INC5</accession>
<proteinExistence type="predicted"/>
<sequence>MNGMKVQLLRRHDYYKGWLDCVKASEDEELLRRGLITEEEAPHLRDMGDLRGLKNGGANVGAHFGWSVMCKVHQRRERDVRLDDQERAAADITPRAGFEERPFWRHVKNGIEQASVKFHEQLGEANAKEEARS</sequence>
<dbReference type="AlphaFoldDB" id="A0A6A6INC5"/>
<protein>
    <submittedName>
        <fullName evidence="1">Uncharacterized protein</fullName>
    </submittedName>
</protein>
<dbReference type="OrthoDB" id="3800276at2759"/>
<name>A0A6A6INC5_9PLEO</name>
<organism evidence="1 2">
    <name type="scientific">Trematosphaeria pertusa</name>
    <dbReference type="NCBI Taxonomy" id="390896"/>
    <lineage>
        <taxon>Eukaryota</taxon>
        <taxon>Fungi</taxon>
        <taxon>Dikarya</taxon>
        <taxon>Ascomycota</taxon>
        <taxon>Pezizomycotina</taxon>
        <taxon>Dothideomycetes</taxon>
        <taxon>Pleosporomycetidae</taxon>
        <taxon>Pleosporales</taxon>
        <taxon>Massarineae</taxon>
        <taxon>Trematosphaeriaceae</taxon>
        <taxon>Trematosphaeria</taxon>
    </lineage>
</organism>
<reference evidence="1" key="1">
    <citation type="journal article" date="2020" name="Stud. Mycol.">
        <title>101 Dothideomycetes genomes: a test case for predicting lifestyles and emergence of pathogens.</title>
        <authorList>
            <person name="Haridas S."/>
            <person name="Albert R."/>
            <person name="Binder M."/>
            <person name="Bloem J."/>
            <person name="Labutti K."/>
            <person name="Salamov A."/>
            <person name="Andreopoulos B."/>
            <person name="Baker S."/>
            <person name="Barry K."/>
            <person name="Bills G."/>
            <person name="Bluhm B."/>
            <person name="Cannon C."/>
            <person name="Castanera R."/>
            <person name="Culley D."/>
            <person name="Daum C."/>
            <person name="Ezra D."/>
            <person name="Gonzalez J."/>
            <person name="Henrissat B."/>
            <person name="Kuo A."/>
            <person name="Liang C."/>
            <person name="Lipzen A."/>
            <person name="Lutzoni F."/>
            <person name="Magnuson J."/>
            <person name="Mondo S."/>
            <person name="Nolan M."/>
            <person name="Ohm R."/>
            <person name="Pangilinan J."/>
            <person name="Park H.-J."/>
            <person name="Ramirez L."/>
            <person name="Alfaro M."/>
            <person name="Sun H."/>
            <person name="Tritt A."/>
            <person name="Yoshinaga Y."/>
            <person name="Zwiers L.-H."/>
            <person name="Turgeon B."/>
            <person name="Goodwin S."/>
            <person name="Spatafora J."/>
            <person name="Crous P."/>
            <person name="Grigoriev I."/>
        </authorList>
    </citation>
    <scope>NUCLEOTIDE SEQUENCE</scope>
    <source>
        <strain evidence="1">CBS 122368</strain>
    </source>
</reference>
<dbReference type="EMBL" id="ML987192">
    <property type="protein sequence ID" value="KAF2252055.1"/>
    <property type="molecule type" value="Genomic_DNA"/>
</dbReference>
<dbReference type="RefSeq" id="XP_033687059.1">
    <property type="nucleotide sequence ID" value="XM_033826647.1"/>
</dbReference>
<evidence type="ECO:0000313" key="1">
    <source>
        <dbReference type="EMBL" id="KAF2252055.1"/>
    </source>
</evidence>
<dbReference type="GeneID" id="54579977"/>